<dbReference type="EMBL" id="JARKIF010000008">
    <property type="protein sequence ID" value="KAJ7633230.1"/>
    <property type="molecule type" value="Genomic_DNA"/>
</dbReference>
<evidence type="ECO:0000313" key="2">
    <source>
        <dbReference type="Proteomes" id="UP001221142"/>
    </source>
</evidence>
<keyword evidence="2" id="KW-1185">Reference proteome</keyword>
<proteinExistence type="predicted"/>
<name>A0AAD7FR56_9AGAR</name>
<reference evidence="1" key="1">
    <citation type="submission" date="2023-03" db="EMBL/GenBank/DDBJ databases">
        <title>Massive genome expansion in bonnet fungi (Mycena s.s.) driven by repeated elements and novel gene families across ecological guilds.</title>
        <authorList>
            <consortium name="Lawrence Berkeley National Laboratory"/>
            <person name="Harder C.B."/>
            <person name="Miyauchi S."/>
            <person name="Viragh M."/>
            <person name="Kuo A."/>
            <person name="Thoen E."/>
            <person name="Andreopoulos B."/>
            <person name="Lu D."/>
            <person name="Skrede I."/>
            <person name="Drula E."/>
            <person name="Henrissat B."/>
            <person name="Morin E."/>
            <person name="Kohler A."/>
            <person name="Barry K."/>
            <person name="LaButti K."/>
            <person name="Morin E."/>
            <person name="Salamov A."/>
            <person name="Lipzen A."/>
            <person name="Mereny Z."/>
            <person name="Hegedus B."/>
            <person name="Baldrian P."/>
            <person name="Stursova M."/>
            <person name="Weitz H."/>
            <person name="Taylor A."/>
            <person name="Grigoriev I.V."/>
            <person name="Nagy L.G."/>
            <person name="Martin F."/>
            <person name="Kauserud H."/>
        </authorList>
    </citation>
    <scope>NUCLEOTIDE SEQUENCE</scope>
    <source>
        <strain evidence="1">9284</strain>
    </source>
</reference>
<feature type="non-terminal residue" evidence="1">
    <location>
        <position position="1"/>
    </location>
</feature>
<evidence type="ECO:0000313" key="1">
    <source>
        <dbReference type="EMBL" id="KAJ7633230.1"/>
    </source>
</evidence>
<dbReference type="AlphaFoldDB" id="A0AAD7FR56"/>
<accession>A0AAD7FR56</accession>
<evidence type="ECO:0008006" key="3">
    <source>
        <dbReference type="Google" id="ProtNLM"/>
    </source>
</evidence>
<gene>
    <name evidence="1" type="ORF">FB45DRAFT_746134</name>
</gene>
<dbReference type="Proteomes" id="UP001221142">
    <property type="component" value="Unassembled WGS sequence"/>
</dbReference>
<dbReference type="InterPro" id="IPR011333">
    <property type="entry name" value="SKP1/BTB/POZ_sf"/>
</dbReference>
<comment type="caution">
    <text evidence="1">The sequence shown here is derived from an EMBL/GenBank/DDBJ whole genome shotgun (WGS) entry which is preliminary data.</text>
</comment>
<dbReference type="Gene3D" id="3.30.710.10">
    <property type="entry name" value="Potassium Channel Kv1.1, Chain A"/>
    <property type="match status" value="1"/>
</dbReference>
<protein>
    <recommendedName>
        <fullName evidence="3">BTB domain-containing protein</fullName>
    </recommendedName>
</protein>
<sequence length="248" mass="28546">REINLPYADVTFRSSDGVLFHLHRKNLDFSAGRFPPTGIAPTEGEVLELPETSTTLELLFQFIYPQRYPALDSAPLEVLKPLAEAAEKYKVFPAMSNCRSRFWSIAHEHPLAVAAYAANHDYPSLLSKVAPLIVSMPTFQVVEILPPHLILPWTRYREEWQRALEDSVNMDVAWARHEHDECMTGPDYSHWGFRCLIRLARGIGSLSDLDAVFNVEDVYPECCLRDLKRWRKCVEERVTKIPQFSEFL</sequence>
<organism evidence="1 2">
    <name type="scientific">Roridomyces roridus</name>
    <dbReference type="NCBI Taxonomy" id="1738132"/>
    <lineage>
        <taxon>Eukaryota</taxon>
        <taxon>Fungi</taxon>
        <taxon>Dikarya</taxon>
        <taxon>Basidiomycota</taxon>
        <taxon>Agaricomycotina</taxon>
        <taxon>Agaricomycetes</taxon>
        <taxon>Agaricomycetidae</taxon>
        <taxon>Agaricales</taxon>
        <taxon>Marasmiineae</taxon>
        <taxon>Mycenaceae</taxon>
        <taxon>Roridomyces</taxon>
    </lineage>
</organism>